<dbReference type="Gene3D" id="3.30.590.20">
    <property type="match status" value="1"/>
</dbReference>
<evidence type="ECO:0000313" key="2">
    <source>
        <dbReference type="Proteomes" id="UP001243623"/>
    </source>
</evidence>
<reference evidence="1" key="1">
    <citation type="submission" date="2023-03" db="EMBL/GenBank/DDBJ databases">
        <title>Selenobaculum gbiensis gen. nov. sp. nov., a new bacterium isolated from the gut microbiota of IBD patient.</title>
        <authorList>
            <person name="Yeo S."/>
            <person name="Park H."/>
            <person name="Huh C.S."/>
        </authorList>
    </citation>
    <scope>NUCLEOTIDE SEQUENCE</scope>
    <source>
        <strain evidence="1">ICN-92133</strain>
    </source>
</reference>
<gene>
    <name evidence="1" type="ORF">P3F81_00430</name>
</gene>
<organism evidence="1 2">
    <name type="scientific">Selenobaculum gibii</name>
    <dbReference type="NCBI Taxonomy" id="3054208"/>
    <lineage>
        <taxon>Bacteria</taxon>
        <taxon>Bacillati</taxon>
        <taxon>Bacillota</taxon>
        <taxon>Negativicutes</taxon>
        <taxon>Selenomonadales</taxon>
        <taxon>Selenomonadaceae</taxon>
        <taxon>Selenobaculum</taxon>
    </lineage>
</organism>
<dbReference type="KEGG" id="sgbi:P3F81_00430"/>
<protein>
    <submittedName>
        <fullName evidence="1">Uncharacterized protein</fullName>
    </submittedName>
</protein>
<accession>A0A9Y2AFQ8</accession>
<sequence>MDVRELLYRRFIAPMESKKNLINRIGMEFAYPLVCLGNKSNKMIVKYLFEQLIKRGFMPLYCDKKELIGVEKKFTARIFLDASYNCLSIALAPIVAIHEADRTLQEVFKLFRTIVEEQALLIDQSIHPLHYSLPANFIADDEWMAKRKFIEKYSPQDFSGRADFFAFITAIKTHLNFMPQEIPYAFTVLSKLDFAELFLFANSPIRTKQGWFRSAKYYYYTRSGLALAGLSGSMDQSFRSIQDVLLDYAQRGLFLRRRENCQFFIPVRLGEYFKRSEYGAIEEDLDCFFSYKNTELEQIGTVKRQVSCVQPFSQTFVPVAFVRGIVAKLGQADELVKRFLRDNQITSSNNQLCEMAARGVLIGSRNSLYEFLGGLWQLAIDSARMRGVGDEAYLTCFDEKFSALMNWYENKIMDK</sequence>
<dbReference type="AlphaFoldDB" id="A0A9Y2AFQ8"/>
<evidence type="ECO:0000313" key="1">
    <source>
        <dbReference type="EMBL" id="WIW70825.1"/>
    </source>
</evidence>
<dbReference type="RefSeq" id="WP_147667421.1">
    <property type="nucleotide sequence ID" value="NZ_CP120678.1"/>
</dbReference>
<keyword evidence="2" id="KW-1185">Reference proteome</keyword>
<dbReference type="EMBL" id="CP120678">
    <property type="protein sequence ID" value="WIW70825.1"/>
    <property type="molecule type" value="Genomic_DNA"/>
</dbReference>
<proteinExistence type="predicted"/>
<dbReference type="Proteomes" id="UP001243623">
    <property type="component" value="Chromosome"/>
</dbReference>
<name>A0A9Y2AFQ8_9FIRM</name>